<dbReference type="InterPro" id="IPR001670">
    <property type="entry name" value="ADH_Fe/GldA"/>
</dbReference>
<dbReference type="AlphaFoldDB" id="A0A075RBI8"/>
<evidence type="ECO:0000259" key="3">
    <source>
        <dbReference type="Pfam" id="PF00465"/>
    </source>
</evidence>
<dbReference type="Pfam" id="PF25137">
    <property type="entry name" value="ADH_Fe_C"/>
    <property type="match status" value="1"/>
</dbReference>
<dbReference type="GO" id="GO:0004022">
    <property type="term" value="F:alcohol dehydrogenase (NAD+) activity"/>
    <property type="evidence" value="ECO:0007669"/>
    <property type="project" value="UniProtKB-ARBA"/>
</dbReference>
<dbReference type="FunFam" id="1.20.1090.10:FF:000001">
    <property type="entry name" value="Aldehyde-alcohol dehydrogenase"/>
    <property type="match status" value="1"/>
</dbReference>
<gene>
    <name evidence="5" type="primary">adhE_2</name>
    <name evidence="5" type="ORF">BRLA_c025460</name>
</gene>
<dbReference type="Gene3D" id="3.40.50.1970">
    <property type="match status" value="1"/>
</dbReference>
<feature type="domain" description="Fe-containing alcohol dehydrogenase-like C-terminal" evidence="4">
    <location>
        <begin position="175"/>
        <end position="382"/>
    </location>
</feature>
<dbReference type="eggNOG" id="COG1454">
    <property type="taxonomic scope" value="Bacteria"/>
</dbReference>
<evidence type="ECO:0000256" key="2">
    <source>
        <dbReference type="ARBA" id="ARBA00023002"/>
    </source>
</evidence>
<dbReference type="RefSeq" id="WP_003336337.1">
    <property type="nucleotide sequence ID" value="NZ_CP007806.1"/>
</dbReference>
<evidence type="ECO:0000256" key="1">
    <source>
        <dbReference type="ARBA" id="ARBA00007358"/>
    </source>
</evidence>
<protein>
    <submittedName>
        <fullName evidence="5">Aldehyde-alcohol dehydrogenase</fullName>
    </submittedName>
</protein>
<organism evidence="5 6">
    <name type="scientific">Brevibacillus laterosporus LMG 15441</name>
    <dbReference type="NCBI Taxonomy" id="1042163"/>
    <lineage>
        <taxon>Bacteria</taxon>
        <taxon>Bacillati</taxon>
        <taxon>Bacillota</taxon>
        <taxon>Bacilli</taxon>
        <taxon>Bacillales</taxon>
        <taxon>Paenibacillaceae</taxon>
        <taxon>Brevibacillus</taxon>
    </lineage>
</organism>
<dbReference type="InterPro" id="IPR018211">
    <property type="entry name" value="ADH_Fe_CS"/>
</dbReference>
<dbReference type="GO" id="GO:0046872">
    <property type="term" value="F:metal ion binding"/>
    <property type="evidence" value="ECO:0007669"/>
    <property type="project" value="InterPro"/>
</dbReference>
<dbReference type="Proteomes" id="UP000005850">
    <property type="component" value="Chromosome"/>
</dbReference>
<dbReference type="Gene3D" id="1.20.1090.10">
    <property type="entry name" value="Dehydroquinate synthase-like - alpha domain"/>
    <property type="match status" value="1"/>
</dbReference>
<evidence type="ECO:0000313" key="6">
    <source>
        <dbReference type="Proteomes" id="UP000005850"/>
    </source>
</evidence>
<dbReference type="KEGG" id="blr:BRLA_c025460"/>
<sequence>MNHFQIKTSIHFGTDALSSLQRIENKRIFVVTDPFMIKSGMIDKVKLQLEEKNEHITIFHNIVPDPPLENIVNGIQVMSAADPDVVIALGGGSAIDAAKAICLFNNRLNQKEAITKEVTFIAIPTTSGTGSEVTSFSVVTDRTKNVKYPLVSDEMLPTEAILDPELVKTVPPFITADTGIDVLTHALEAYVSTLSSDFTDAFSEKAIRLVFAYLEKSFRNGEDHLSREKMHNASCIAGLAFNTASLGISHSMAHIIGAKFHIPHGRSNGIVLPYVIEYNAHIKGYTDRSFSIAASKYAEIAKLLNLPSSDTRNGVKNLIIAVKKLRKDLGMPASLKEAGVKKEEFYQELDSLAEIAMKDKCTITNPRSPSIGDLKNLFEQAFLGN</sequence>
<dbReference type="InterPro" id="IPR039697">
    <property type="entry name" value="Alcohol_dehydrogenase_Fe"/>
</dbReference>
<dbReference type="PANTHER" id="PTHR11496">
    <property type="entry name" value="ALCOHOL DEHYDROGENASE"/>
    <property type="match status" value="1"/>
</dbReference>
<dbReference type="STRING" id="1042163.BRLA_c025460"/>
<dbReference type="InterPro" id="IPR056798">
    <property type="entry name" value="ADH_Fe_C"/>
</dbReference>
<accession>A0A075RBI8</accession>
<evidence type="ECO:0000313" key="5">
    <source>
        <dbReference type="EMBL" id="AIG26865.1"/>
    </source>
</evidence>
<keyword evidence="6" id="KW-1185">Reference proteome</keyword>
<name>A0A075RBI8_BRELA</name>
<keyword evidence="2" id="KW-0560">Oxidoreductase</keyword>
<dbReference type="PANTHER" id="PTHR11496:SF83">
    <property type="entry name" value="HYDROXYACID-OXOACID TRANSHYDROGENASE, MITOCHONDRIAL"/>
    <property type="match status" value="1"/>
</dbReference>
<evidence type="ECO:0000259" key="4">
    <source>
        <dbReference type="Pfam" id="PF25137"/>
    </source>
</evidence>
<dbReference type="PROSITE" id="PS00913">
    <property type="entry name" value="ADH_IRON_1"/>
    <property type="match status" value="1"/>
</dbReference>
<dbReference type="CDD" id="cd08180">
    <property type="entry name" value="PDD"/>
    <property type="match status" value="1"/>
</dbReference>
<reference evidence="5 6" key="1">
    <citation type="journal article" date="2011" name="J. Bacteriol.">
        <title>Genome sequence of Brevibacillus laterosporus LMG 15441, a pathogen of invertebrates.</title>
        <authorList>
            <person name="Djukic M."/>
            <person name="Poehlein A."/>
            <person name="Thurmer A."/>
            <person name="Daniel R."/>
        </authorList>
    </citation>
    <scope>NUCLEOTIDE SEQUENCE [LARGE SCALE GENOMIC DNA]</scope>
    <source>
        <strain evidence="5 6">LMG 15441</strain>
    </source>
</reference>
<feature type="domain" description="Alcohol dehydrogenase iron-type/glycerol dehydrogenase GldA" evidence="3">
    <location>
        <begin position="8"/>
        <end position="164"/>
    </location>
</feature>
<comment type="similarity">
    <text evidence="1">Belongs to the iron-containing alcohol dehydrogenase family.</text>
</comment>
<proteinExistence type="inferred from homology"/>
<dbReference type="SUPFAM" id="SSF56796">
    <property type="entry name" value="Dehydroquinate synthase-like"/>
    <property type="match status" value="1"/>
</dbReference>
<dbReference type="Pfam" id="PF00465">
    <property type="entry name" value="Fe-ADH"/>
    <property type="match status" value="1"/>
</dbReference>
<dbReference type="FunFam" id="3.40.50.1970:FF:000003">
    <property type="entry name" value="Alcohol dehydrogenase, iron-containing"/>
    <property type="match status" value="1"/>
</dbReference>
<dbReference type="HOGENOM" id="CLU_007207_0_0_9"/>
<dbReference type="EMBL" id="CP007806">
    <property type="protein sequence ID" value="AIG26865.1"/>
    <property type="molecule type" value="Genomic_DNA"/>
</dbReference>